<keyword evidence="9 10" id="KW-0998">Cell outer membrane</keyword>
<dbReference type="GO" id="GO:0006811">
    <property type="term" value="P:monoatomic ion transport"/>
    <property type="evidence" value="ECO:0007669"/>
    <property type="project" value="UniProtKB-KW"/>
</dbReference>
<proteinExistence type="inferred from homology"/>
<keyword evidence="3 10" id="KW-1134">Transmembrane beta strand</keyword>
<reference evidence="11" key="1">
    <citation type="submission" date="2024-06" db="EMBL/GenBank/DDBJ databases">
        <title>Methylostella associata gen. nov., sp. nov., a novel Ancalomicrobiaceae-affiliated facultatively methylotrophic bacteria that feed on methanotrophs of the genus Methylococcus.</title>
        <authorList>
            <person name="Saltykova V."/>
            <person name="Danilova O.V."/>
            <person name="Oshkin I.Y."/>
            <person name="Belova S.E."/>
            <person name="Pimenov N.V."/>
            <person name="Dedysh S.N."/>
        </authorList>
    </citation>
    <scope>NUCLEOTIDE SEQUENCE</scope>
    <source>
        <strain evidence="11">S20</strain>
    </source>
</reference>
<keyword evidence="5 10" id="KW-0732">Signal</keyword>
<keyword evidence="6 10" id="KW-0406">Ion transport</keyword>
<keyword evidence="4 10" id="KW-0812">Transmembrane</keyword>
<evidence type="ECO:0000256" key="9">
    <source>
        <dbReference type="ARBA" id="ARBA00023237"/>
    </source>
</evidence>
<gene>
    <name evidence="11" type="ORF">ABS361_10660</name>
</gene>
<dbReference type="RefSeq" id="WP_407051719.1">
    <property type="nucleotide sequence ID" value="NZ_CP158568.1"/>
</dbReference>
<evidence type="ECO:0000256" key="6">
    <source>
        <dbReference type="ARBA" id="ARBA00023065"/>
    </source>
</evidence>
<dbReference type="GO" id="GO:0046930">
    <property type="term" value="C:pore complex"/>
    <property type="evidence" value="ECO:0007669"/>
    <property type="project" value="UniProtKB-KW"/>
</dbReference>
<dbReference type="GO" id="GO:0009279">
    <property type="term" value="C:cell outer membrane"/>
    <property type="evidence" value="ECO:0007669"/>
    <property type="project" value="UniProtKB-SubCell"/>
</dbReference>
<accession>A0AAU7XFV4</accession>
<protein>
    <recommendedName>
        <fullName evidence="10">Porin</fullName>
    </recommendedName>
</protein>
<evidence type="ECO:0000256" key="2">
    <source>
        <dbReference type="ARBA" id="ARBA00022448"/>
    </source>
</evidence>
<dbReference type="GO" id="GO:0015288">
    <property type="term" value="F:porin activity"/>
    <property type="evidence" value="ECO:0007669"/>
    <property type="project" value="UniProtKB-KW"/>
</dbReference>
<comment type="function">
    <text evidence="10">Forms passive diffusion pores that allow small molecular weight hydrophilic materials across the outer membrane.</text>
</comment>
<evidence type="ECO:0000256" key="1">
    <source>
        <dbReference type="ARBA" id="ARBA00009521"/>
    </source>
</evidence>
<evidence type="ECO:0000313" key="11">
    <source>
        <dbReference type="EMBL" id="XBY46626.1"/>
    </source>
</evidence>
<feature type="chain" id="PRO_5043086958" description="Porin" evidence="10">
    <location>
        <begin position="22"/>
        <end position="437"/>
    </location>
</feature>
<name>A0AAU7XFV4_9HYPH</name>
<dbReference type="Pfam" id="PF02530">
    <property type="entry name" value="Porin_2"/>
    <property type="match status" value="1"/>
</dbReference>
<dbReference type="EMBL" id="CP158568">
    <property type="protein sequence ID" value="XBY46626.1"/>
    <property type="molecule type" value="Genomic_DNA"/>
</dbReference>
<keyword evidence="8 10" id="KW-0472">Membrane</keyword>
<evidence type="ECO:0000256" key="3">
    <source>
        <dbReference type="ARBA" id="ARBA00022452"/>
    </source>
</evidence>
<dbReference type="AlphaFoldDB" id="A0AAU7XFV4"/>
<comment type="domain">
    <text evidence="10">Consists of 16-stranded beta-barrel sheets, with large surface-exposed loops, that form a transmembrane pore at the center of each barrel. The pore is partially ocluded by a peptide loop that folds into the pore lumen.</text>
</comment>
<comment type="similarity">
    <text evidence="1 10">Belongs to the alphaproteobacteria porin family.</text>
</comment>
<dbReference type="KEGG" id="mflg:ABS361_10660"/>
<organism evidence="11">
    <name type="scientific">Methyloraptor flagellatus</name>
    <dbReference type="NCBI Taxonomy" id="3162530"/>
    <lineage>
        <taxon>Bacteria</taxon>
        <taxon>Pseudomonadati</taxon>
        <taxon>Pseudomonadota</taxon>
        <taxon>Alphaproteobacteria</taxon>
        <taxon>Hyphomicrobiales</taxon>
        <taxon>Ancalomicrobiaceae</taxon>
        <taxon>Methyloraptor</taxon>
    </lineage>
</organism>
<evidence type="ECO:0000256" key="5">
    <source>
        <dbReference type="ARBA" id="ARBA00022729"/>
    </source>
</evidence>
<dbReference type="InterPro" id="IPR003684">
    <property type="entry name" value="Porin_alphabac"/>
</dbReference>
<sequence length="437" mass="45430">MKFKLALLAATVLGGATAAQAADLGRPAPAAVDYVKVCDAYGAGFFYIPGSDTCLQIGGYVRARYFVGGDNYSAAGVGATFRPSTNGGFSNVAGSRLRNNALTQTQASVTFDARTNTEFGLLRSFVDARWTIGSGATGATATVDKAYIQFGGLTAGFAESFFDFFTGASFGSVFEPTWADHTTNLLAYTFAFGNGISATVSIQDPTISANFTADRVQGGQLIGPYSPAGTTVTAGTYGGHKVPDFVANVRVDQAWGSAQIMGALHQNYDSSALYGDKMGWAIGAGVKANLPMIGVGDYVALQGAYGEGALNYVAWGLYSSDYFRATSGGVNSIAQTKAWQISGGFHHGFTKTVSFDFDAGYASVDAVGPNDFSLVRLSSDVVWTPVSNLELGVGLEYQGLQYTSATKAAYAAAGGAAAGTLGNSNAWVGLLHVKRKF</sequence>
<evidence type="ECO:0000256" key="10">
    <source>
        <dbReference type="RuleBase" id="RU364005"/>
    </source>
</evidence>
<feature type="signal peptide" evidence="10">
    <location>
        <begin position="1"/>
        <end position="21"/>
    </location>
</feature>
<evidence type="ECO:0000256" key="7">
    <source>
        <dbReference type="ARBA" id="ARBA00023114"/>
    </source>
</evidence>
<evidence type="ECO:0000256" key="4">
    <source>
        <dbReference type="ARBA" id="ARBA00022692"/>
    </source>
</evidence>
<comment type="subcellular location">
    <subcellularLocation>
        <location evidence="10">Cell outer membrane</location>
        <topology evidence="10">Multi-pass membrane protein</topology>
    </subcellularLocation>
</comment>
<evidence type="ECO:0000256" key="8">
    <source>
        <dbReference type="ARBA" id="ARBA00023136"/>
    </source>
</evidence>
<keyword evidence="2 10" id="KW-0813">Transport</keyword>
<keyword evidence="7 10" id="KW-0626">Porin</keyword>